<organism evidence="9 10">
    <name type="scientific">Candidatus Schmidhempelia bombi str. Bimp</name>
    <dbReference type="NCBI Taxonomy" id="1387197"/>
    <lineage>
        <taxon>Bacteria</taxon>
        <taxon>Pseudomonadati</taxon>
        <taxon>Pseudomonadota</taxon>
        <taxon>Gammaproteobacteria</taxon>
        <taxon>Orbales</taxon>
        <taxon>Orbaceae</taxon>
        <taxon>Candidatus Schmidhempelia</taxon>
    </lineage>
</organism>
<evidence type="ECO:0000256" key="3">
    <source>
        <dbReference type="ARBA" id="ARBA00022490"/>
    </source>
</evidence>
<evidence type="ECO:0000313" key="9">
    <source>
        <dbReference type="EMBL" id="TEA28192.1"/>
    </source>
</evidence>
<comment type="caution">
    <text evidence="9">The sequence shown here is derived from an EMBL/GenBank/DDBJ whole genome shotgun (WGS) entry which is preliminary data.</text>
</comment>
<comment type="subunit">
    <text evidence="8">Homodimer.</text>
</comment>
<dbReference type="GO" id="GO:0045892">
    <property type="term" value="P:negative regulation of DNA-templated transcription"/>
    <property type="evidence" value="ECO:0007669"/>
    <property type="project" value="UniProtKB-UniRule"/>
</dbReference>
<reference evidence="9 10" key="1">
    <citation type="journal article" date="2014" name="Appl. Environ. Microbiol.">
        <title>Genomic features of a bumble bee symbiont reflect its host environment.</title>
        <authorList>
            <person name="Martinson V.G."/>
            <person name="Magoc T."/>
            <person name="Koch H."/>
            <person name="Salzberg S.L."/>
            <person name="Moran N.A."/>
        </authorList>
    </citation>
    <scope>NUCLEOTIDE SEQUENCE [LARGE SCALE GENOMIC DNA]</scope>
    <source>
        <strain evidence="9 10">Bimp</strain>
    </source>
</reference>
<accession>A0AB94IFA4</accession>
<gene>
    <name evidence="8 9" type="primary">trpR</name>
    <name evidence="9" type="ORF">O970_00375</name>
</gene>
<evidence type="ECO:0000256" key="7">
    <source>
        <dbReference type="ARBA" id="ARBA00023163"/>
    </source>
</evidence>
<keyword evidence="5 8" id="KW-0805">Transcription regulation</keyword>
<dbReference type="GO" id="GO:0043565">
    <property type="term" value="F:sequence-specific DNA binding"/>
    <property type="evidence" value="ECO:0007669"/>
    <property type="project" value="UniProtKB-UniRule"/>
</dbReference>
<evidence type="ECO:0000313" key="10">
    <source>
        <dbReference type="Proteomes" id="UP000506160"/>
    </source>
</evidence>
<evidence type="ECO:0000256" key="2">
    <source>
        <dbReference type="ARBA" id="ARBA00007027"/>
    </source>
</evidence>
<comment type="function">
    <text evidence="8">This protein is an aporepressor. When complexed with L-tryptophan it binds the operator region of the trp operon and prevents the initiation of transcription.</text>
</comment>
<evidence type="ECO:0000256" key="4">
    <source>
        <dbReference type="ARBA" id="ARBA00022491"/>
    </source>
</evidence>
<dbReference type="RefSeq" id="WP_024495214.1">
    <property type="nucleotide sequence ID" value="NZ_AWGA01000006.1"/>
</dbReference>
<feature type="DNA-binding region" evidence="8">
    <location>
        <begin position="55"/>
        <end position="78"/>
    </location>
</feature>
<proteinExistence type="inferred from homology"/>
<evidence type="ECO:0000256" key="6">
    <source>
        <dbReference type="ARBA" id="ARBA00023125"/>
    </source>
</evidence>
<dbReference type="GO" id="GO:0003700">
    <property type="term" value="F:DNA-binding transcription factor activity"/>
    <property type="evidence" value="ECO:0007669"/>
    <property type="project" value="UniProtKB-UniRule"/>
</dbReference>
<dbReference type="Gene3D" id="1.10.1270.10">
    <property type="entry name" value="TrpR-like"/>
    <property type="match status" value="1"/>
</dbReference>
<keyword evidence="10" id="KW-1185">Reference proteome</keyword>
<dbReference type="InterPro" id="IPR013335">
    <property type="entry name" value="Trp_repress_bac"/>
</dbReference>
<dbReference type="PANTHER" id="PTHR38025">
    <property type="entry name" value="TRP OPERON REPRESSOR"/>
    <property type="match status" value="1"/>
</dbReference>
<keyword evidence="7 8" id="KW-0804">Transcription</keyword>
<dbReference type="SUPFAM" id="SSF48295">
    <property type="entry name" value="TrpR-like"/>
    <property type="match status" value="1"/>
</dbReference>
<dbReference type="PANTHER" id="PTHR38025:SF1">
    <property type="entry name" value="TRP OPERON REPRESSOR"/>
    <property type="match status" value="1"/>
</dbReference>
<name>A0AB94IFA4_9GAMM</name>
<dbReference type="AlphaFoldDB" id="A0AB94IFA4"/>
<keyword evidence="3 8" id="KW-0963">Cytoplasm</keyword>
<evidence type="ECO:0000256" key="1">
    <source>
        <dbReference type="ARBA" id="ARBA00004496"/>
    </source>
</evidence>
<evidence type="ECO:0000256" key="5">
    <source>
        <dbReference type="ARBA" id="ARBA00023015"/>
    </source>
</evidence>
<evidence type="ECO:0000256" key="8">
    <source>
        <dbReference type="HAMAP-Rule" id="MF_00475"/>
    </source>
</evidence>
<dbReference type="InterPro" id="IPR000831">
    <property type="entry name" value="Trp_repress"/>
</dbReference>
<dbReference type="InterPro" id="IPR038116">
    <property type="entry name" value="TrpR-like_sf"/>
</dbReference>
<dbReference type="GO" id="GO:0005737">
    <property type="term" value="C:cytoplasm"/>
    <property type="evidence" value="ECO:0007669"/>
    <property type="project" value="UniProtKB-SubCell"/>
</dbReference>
<dbReference type="NCBIfam" id="TIGR01321">
    <property type="entry name" value="TrpR"/>
    <property type="match status" value="1"/>
</dbReference>
<dbReference type="InterPro" id="IPR010921">
    <property type="entry name" value="Trp_repressor/repl_initiator"/>
</dbReference>
<comment type="similarity">
    <text evidence="2 8">Belongs to the TrpR family.</text>
</comment>
<sequence>MSPKDWLNTIALLKQAFEDEVELDLFKLLLTTDEREAIINRVKIITLLLDGSMNQRELKDHLGIGIATVTRGSNSLKEASPEFKLWLEKNLQP</sequence>
<dbReference type="Pfam" id="PF01371">
    <property type="entry name" value="Trp_repressor"/>
    <property type="match status" value="1"/>
</dbReference>
<dbReference type="PIRSF" id="PIRSF003196">
    <property type="entry name" value="Trp_repressor"/>
    <property type="match status" value="1"/>
</dbReference>
<keyword evidence="6 8" id="KW-0238">DNA-binding</keyword>
<protein>
    <recommendedName>
        <fullName evidence="8">Trp operon repressor homolog</fullName>
    </recommendedName>
</protein>
<dbReference type="EMBL" id="AWGA01000006">
    <property type="protein sequence ID" value="TEA28192.1"/>
    <property type="molecule type" value="Genomic_DNA"/>
</dbReference>
<keyword evidence="4 8" id="KW-0678">Repressor</keyword>
<comment type="subcellular location">
    <subcellularLocation>
        <location evidence="1 8">Cytoplasm</location>
    </subcellularLocation>
</comment>
<dbReference type="Proteomes" id="UP000506160">
    <property type="component" value="Unassembled WGS sequence"/>
</dbReference>
<dbReference type="HAMAP" id="MF_00475">
    <property type="entry name" value="Trp_repressor"/>
    <property type="match status" value="1"/>
</dbReference>